<evidence type="ECO:0000313" key="3">
    <source>
        <dbReference type="EMBL" id="KIA77959.1"/>
    </source>
</evidence>
<keyword evidence="1" id="KW-0808">Transferase</keyword>
<dbReference type="AlphaFoldDB" id="A0A0C1ENT7"/>
<name>A0A0C1ENT7_9BACT</name>
<dbReference type="PATRIC" id="fig|83552.4.peg.850"/>
<dbReference type="InterPro" id="IPR029063">
    <property type="entry name" value="SAM-dependent_MTases_sf"/>
</dbReference>
<feature type="domain" description="Methyltransferase" evidence="2">
    <location>
        <begin position="53"/>
        <end position="141"/>
    </location>
</feature>
<evidence type="ECO:0000259" key="2">
    <source>
        <dbReference type="Pfam" id="PF13649"/>
    </source>
</evidence>
<dbReference type="Proteomes" id="UP000031307">
    <property type="component" value="Unassembled WGS sequence"/>
</dbReference>
<accession>A0A0C1ENT7</accession>
<proteinExistence type="predicted"/>
<dbReference type="PANTHER" id="PTHR43861">
    <property type="entry name" value="TRANS-ACONITATE 2-METHYLTRANSFERASE-RELATED"/>
    <property type="match status" value="1"/>
</dbReference>
<evidence type="ECO:0000256" key="1">
    <source>
        <dbReference type="ARBA" id="ARBA00022679"/>
    </source>
</evidence>
<dbReference type="SUPFAM" id="SSF53335">
    <property type="entry name" value="S-adenosyl-L-methionine-dependent methyltransferases"/>
    <property type="match status" value="1"/>
</dbReference>
<comment type="caution">
    <text evidence="3">The sequence shown here is derived from an EMBL/GenBank/DDBJ whole genome shotgun (WGS) entry which is preliminary data.</text>
</comment>
<organism evidence="3 4">
    <name type="scientific">Parachlamydia acanthamoebae</name>
    <dbReference type="NCBI Taxonomy" id="83552"/>
    <lineage>
        <taxon>Bacteria</taxon>
        <taxon>Pseudomonadati</taxon>
        <taxon>Chlamydiota</taxon>
        <taxon>Chlamydiia</taxon>
        <taxon>Parachlamydiales</taxon>
        <taxon>Parachlamydiaceae</taxon>
        <taxon>Parachlamydia</taxon>
    </lineage>
</organism>
<dbReference type="Pfam" id="PF13649">
    <property type="entry name" value="Methyltransf_25"/>
    <property type="match status" value="1"/>
</dbReference>
<evidence type="ECO:0000313" key="4">
    <source>
        <dbReference type="Proteomes" id="UP000031307"/>
    </source>
</evidence>
<dbReference type="EMBL" id="JSAM01000051">
    <property type="protein sequence ID" value="KIA77959.1"/>
    <property type="molecule type" value="Genomic_DNA"/>
</dbReference>
<gene>
    <name evidence="3" type="ORF">DB43_FG00180</name>
</gene>
<dbReference type="CDD" id="cd02440">
    <property type="entry name" value="AdoMet_MTases"/>
    <property type="match status" value="1"/>
</dbReference>
<dbReference type="InterPro" id="IPR041698">
    <property type="entry name" value="Methyltransf_25"/>
</dbReference>
<reference evidence="3 4" key="1">
    <citation type="journal article" date="2014" name="Mol. Biol. Evol.">
        <title>Massive expansion of Ubiquitination-related gene families within the Chlamydiae.</title>
        <authorList>
            <person name="Domman D."/>
            <person name="Collingro A."/>
            <person name="Lagkouvardos I."/>
            <person name="Gehre L."/>
            <person name="Weinmaier T."/>
            <person name="Rattei T."/>
            <person name="Subtil A."/>
            <person name="Horn M."/>
        </authorList>
    </citation>
    <scope>NUCLEOTIDE SEQUENCE [LARGE SCALE GENOMIC DNA]</scope>
    <source>
        <strain evidence="3 4">OEW1</strain>
    </source>
</reference>
<sequence length="252" mass="28563">MRMENIKKLIAQNFSKAAIQYEQEAILQKMCAERLAQIIKNYQAIIVPGAGAEIGCGTGFLTKQLLTLFPSKPMDITDLSVQMVEQCKSNYCHSNLSFSVQDGENYPQKAYAFIASNLAFQWFSRFKESFSKLQDSLKREGILFFSTLVEGSFAEWKNICQAYHLPYTANPLPKVEDLESIYPEGVFEIQTYSLFYPSALHFFRHLQNIGASTSVGKQLAPLTLKQLIKAWNHESPSEITVSYRVVFGVIKV</sequence>
<dbReference type="GO" id="GO:0016740">
    <property type="term" value="F:transferase activity"/>
    <property type="evidence" value="ECO:0007669"/>
    <property type="project" value="UniProtKB-KW"/>
</dbReference>
<dbReference type="PANTHER" id="PTHR43861:SF6">
    <property type="entry name" value="METHYLTRANSFERASE TYPE 11"/>
    <property type="match status" value="1"/>
</dbReference>
<dbReference type="Gene3D" id="3.40.50.150">
    <property type="entry name" value="Vaccinia Virus protein VP39"/>
    <property type="match status" value="1"/>
</dbReference>
<protein>
    <recommendedName>
        <fullName evidence="2">Methyltransferase domain-containing protein</fullName>
    </recommendedName>
</protein>